<evidence type="ECO:0000259" key="4">
    <source>
        <dbReference type="PROSITE" id="PS50048"/>
    </source>
</evidence>
<dbReference type="PROSITE" id="PS00463">
    <property type="entry name" value="ZN2_CY6_FUNGAL_1"/>
    <property type="match status" value="1"/>
</dbReference>
<dbReference type="Pfam" id="PF00172">
    <property type="entry name" value="Zn_clus"/>
    <property type="match status" value="1"/>
</dbReference>
<evidence type="ECO:0000313" key="6">
    <source>
        <dbReference type="Proteomes" id="UP001160390"/>
    </source>
</evidence>
<dbReference type="AlphaFoldDB" id="A0AA35PTE0"/>
<dbReference type="PROSITE" id="PS50048">
    <property type="entry name" value="ZN2_CY6_FUNGAL_2"/>
    <property type="match status" value="1"/>
</dbReference>
<dbReference type="CDD" id="cd00067">
    <property type="entry name" value="GAL4"/>
    <property type="match status" value="1"/>
</dbReference>
<evidence type="ECO:0000313" key="5">
    <source>
        <dbReference type="EMBL" id="CAI6014264.1"/>
    </source>
</evidence>
<feature type="compositionally biased region" description="Basic and acidic residues" evidence="3">
    <location>
        <begin position="689"/>
        <end position="698"/>
    </location>
</feature>
<dbReference type="GO" id="GO:0008270">
    <property type="term" value="F:zinc ion binding"/>
    <property type="evidence" value="ECO:0007669"/>
    <property type="project" value="InterPro"/>
</dbReference>
<gene>
    <name evidence="5" type="ORF">CCHLO57077_00011375</name>
</gene>
<keyword evidence="2" id="KW-0539">Nucleus</keyword>
<organism evidence="5 6">
    <name type="scientific">Clonostachys chloroleuca</name>
    <dbReference type="NCBI Taxonomy" id="1926264"/>
    <lineage>
        <taxon>Eukaryota</taxon>
        <taxon>Fungi</taxon>
        <taxon>Dikarya</taxon>
        <taxon>Ascomycota</taxon>
        <taxon>Pezizomycotina</taxon>
        <taxon>Sordariomycetes</taxon>
        <taxon>Hypocreomycetidae</taxon>
        <taxon>Hypocreales</taxon>
        <taxon>Bionectriaceae</taxon>
        <taxon>Clonostachys</taxon>
    </lineage>
</organism>
<dbReference type="SUPFAM" id="SSF57701">
    <property type="entry name" value="Zn2/Cys6 DNA-binding domain"/>
    <property type="match status" value="1"/>
</dbReference>
<name>A0AA35PTE0_9HYPO</name>
<dbReference type="CDD" id="cd12148">
    <property type="entry name" value="fungal_TF_MHR"/>
    <property type="match status" value="1"/>
</dbReference>
<dbReference type="GO" id="GO:0006351">
    <property type="term" value="P:DNA-templated transcription"/>
    <property type="evidence" value="ECO:0007669"/>
    <property type="project" value="InterPro"/>
</dbReference>
<dbReference type="Pfam" id="PF04082">
    <property type="entry name" value="Fungal_trans"/>
    <property type="match status" value="1"/>
</dbReference>
<dbReference type="Gene3D" id="4.10.240.10">
    <property type="entry name" value="Zn(2)-C6 fungal-type DNA-binding domain"/>
    <property type="match status" value="1"/>
</dbReference>
<accession>A0AA35PTE0</accession>
<feature type="domain" description="Zn(2)-C6 fungal-type" evidence="4">
    <location>
        <begin position="17"/>
        <end position="47"/>
    </location>
</feature>
<feature type="region of interest" description="Disordered" evidence="3">
    <location>
        <begin position="640"/>
        <end position="740"/>
    </location>
</feature>
<evidence type="ECO:0000256" key="3">
    <source>
        <dbReference type="SAM" id="MobiDB-lite"/>
    </source>
</evidence>
<dbReference type="InterPro" id="IPR050987">
    <property type="entry name" value="AtrR-like"/>
</dbReference>
<proteinExistence type="predicted"/>
<dbReference type="InterPro" id="IPR036864">
    <property type="entry name" value="Zn2-C6_fun-type_DNA-bd_sf"/>
</dbReference>
<keyword evidence="6" id="KW-1185">Reference proteome</keyword>
<dbReference type="InterPro" id="IPR007219">
    <property type="entry name" value="XnlR_reg_dom"/>
</dbReference>
<evidence type="ECO:0000256" key="2">
    <source>
        <dbReference type="ARBA" id="ARBA00023242"/>
    </source>
</evidence>
<dbReference type="EMBL" id="CABFNP030000426">
    <property type="protein sequence ID" value="CAI6014264.1"/>
    <property type="molecule type" value="Genomic_DNA"/>
</dbReference>
<comment type="caution">
    <text evidence="5">The sequence shown here is derived from an EMBL/GenBank/DDBJ whole genome shotgun (WGS) entry which is preliminary data.</text>
</comment>
<reference evidence="5" key="1">
    <citation type="submission" date="2023-01" db="EMBL/GenBank/DDBJ databases">
        <authorList>
            <person name="Piombo E."/>
        </authorList>
    </citation>
    <scope>NUCLEOTIDE SEQUENCE</scope>
</reference>
<dbReference type="GO" id="GO:0000981">
    <property type="term" value="F:DNA-binding transcription factor activity, RNA polymerase II-specific"/>
    <property type="evidence" value="ECO:0007669"/>
    <property type="project" value="InterPro"/>
</dbReference>
<dbReference type="GO" id="GO:0003677">
    <property type="term" value="F:DNA binding"/>
    <property type="evidence" value="ECO:0007669"/>
    <property type="project" value="InterPro"/>
</dbReference>
<protein>
    <recommendedName>
        <fullName evidence="4">Zn(2)-C6 fungal-type domain-containing protein</fullName>
    </recommendedName>
</protein>
<dbReference type="SMART" id="SM00066">
    <property type="entry name" value="GAL4"/>
    <property type="match status" value="1"/>
</dbReference>
<keyword evidence="1" id="KW-0479">Metal-binding</keyword>
<evidence type="ECO:0000256" key="1">
    <source>
        <dbReference type="ARBA" id="ARBA00022723"/>
    </source>
</evidence>
<feature type="compositionally biased region" description="Polar residues" evidence="3">
    <location>
        <begin position="640"/>
        <end position="684"/>
    </location>
</feature>
<dbReference type="PANTHER" id="PTHR46910:SF25">
    <property type="entry name" value="ABC-TRANSPORTER-REGULATING TRANSCRIPTION FACTOR"/>
    <property type="match status" value="1"/>
</dbReference>
<sequence>MSKRPRLDSDESLSAAVCDQCRQRKVRCDRQQPTCSNCSKAGVECSSSNSTKRVNQTKELRGDLSAVLTQINHLDQSLEALTSLTRQIAADVAKPKSTQPETSLYFDSVQTHHHDGRTPDGQSQDIKHPLETVEFDRGGEYLYSYPAPVVLMKCLLHQATALLLTDDEHRANRYFANEDLCNYFDTLQDKKARDALQQKLDAFPFKSPCVDFGLAKDREPITSPPRFIVNACVDGYLRVFNTKVPIFDENDLRCAINTHYSEESATQTNPAWPLITNAIVLLQLGLELRVVHTSQNNSPIMHDAILFPFLENCDRAMRNLASFMVPTIGNVEALIILTLVSREFFSNATAERVCQAACQAGRALGLHRSKARRHSDSANRPTEDEKERERLFWVLYTLDKQRVFMTGQPCDLYSFDSDHDLHGCSLEDASNHMMTLWEEIHINLYSSKAVGPKSQRGYQQIRHMNTLMNEFSQRHADHKLNYSNNSESPNPLQVEFTYGCHVSELLVLGSEQTSEQVQNHKIQIARSALKLILQVSARKPTPAQLAALARMFRNYPIVPFIELVAFHLWHLFARKEYNLDAQSDISLLRAVLDRLQILQLRSLSYTFYSRMKVGLSWALDTLHATGGIFGACLEPQTIPGSDQTGVYSRPSRSITNTNSSHPSPFGTANPNGLNQEEISPSLCNLNPEEASRQREVSKNKPPTPESEQGSHLSQPCPPAHPSPLPSFSADPPQSKGPCAHLTSRFEWNEWGDLGQDLEDFLTREHQPMPE</sequence>
<dbReference type="Proteomes" id="UP001160390">
    <property type="component" value="Unassembled WGS sequence"/>
</dbReference>
<dbReference type="PANTHER" id="PTHR46910">
    <property type="entry name" value="TRANSCRIPTION FACTOR PDR1"/>
    <property type="match status" value="1"/>
</dbReference>
<feature type="compositionally biased region" description="Pro residues" evidence="3">
    <location>
        <begin position="715"/>
        <end position="724"/>
    </location>
</feature>
<dbReference type="InterPro" id="IPR001138">
    <property type="entry name" value="Zn2Cys6_DnaBD"/>
</dbReference>